<comment type="caution">
    <text evidence="1">The sequence shown here is derived from an EMBL/GenBank/DDBJ whole genome shotgun (WGS) entry which is preliminary data.</text>
</comment>
<organism evidence="1 2">
    <name type="scientific">Sphingomonas citri</name>
    <dbReference type="NCBI Taxonomy" id="2862499"/>
    <lineage>
        <taxon>Bacteria</taxon>
        <taxon>Pseudomonadati</taxon>
        <taxon>Pseudomonadota</taxon>
        <taxon>Alphaproteobacteria</taxon>
        <taxon>Sphingomonadales</taxon>
        <taxon>Sphingomonadaceae</taxon>
        <taxon>Sphingomonas</taxon>
    </lineage>
</organism>
<gene>
    <name evidence="1" type="ORF">KZ820_06000</name>
</gene>
<dbReference type="Proteomes" id="UP000759103">
    <property type="component" value="Unassembled WGS sequence"/>
</dbReference>
<sequence length="64" mass="6606">MASVRFARASDDGARLAVILAASRIGLFADQATDQALTLSSEGGAEVFAMTSESMTPGLLQHHG</sequence>
<protein>
    <submittedName>
        <fullName evidence="1">Uncharacterized protein</fullName>
    </submittedName>
</protein>
<evidence type="ECO:0000313" key="1">
    <source>
        <dbReference type="EMBL" id="MBW6530284.1"/>
    </source>
</evidence>
<evidence type="ECO:0000313" key="2">
    <source>
        <dbReference type="Proteomes" id="UP000759103"/>
    </source>
</evidence>
<dbReference type="RefSeq" id="WP_219747664.1">
    <property type="nucleotide sequence ID" value="NZ_JAHXZN010000001.1"/>
</dbReference>
<reference evidence="1 2" key="1">
    <citation type="submission" date="2021-07" db="EMBL/GenBank/DDBJ databases">
        <title>Sphingomonas sp.</title>
        <authorList>
            <person name="Feng G."/>
            <person name="Li J."/>
            <person name="Pan M."/>
        </authorList>
    </citation>
    <scope>NUCLEOTIDE SEQUENCE [LARGE SCALE GENOMIC DNA]</scope>
    <source>
        <strain evidence="1 2">RRHST34</strain>
    </source>
</reference>
<accession>A0ABS7BLH4</accession>
<dbReference type="EMBL" id="JAHXZN010000001">
    <property type="protein sequence ID" value="MBW6530284.1"/>
    <property type="molecule type" value="Genomic_DNA"/>
</dbReference>
<proteinExistence type="predicted"/>
<name>A0ABS7BLH4_9SPHN</name>
<keyword evidence="2" id="KW-1185">Reference proteome</keyword>